<evidence type="ECO:0000256" key="7">
    <source>
        <dbReference type="ARBA" id="ARBA00023284"/>
    </source>
</evidence>
<dbReference type="PANTHER" id="PTHR48105">
    <property type="entry name" value="THIOREDOXIN REDUCTASE 1-RELATED-RELATED"/>
    <property type="match status" value="1"/>
</dbReference>
<keyword evidence="7 8" id="KW-0676">Redox-active center</keyword>
<dbReference type="FunFam" id="3.50.50.60:FF:000064">
    <property type="entry name" value="Thioredoxin reductase"/>
    <property type="match status" value="1"/>
</dbReference>
<protein>
    <recommendedName>
        <fullName evidence="8">Thioredoxin reductase</fullName>
        <ecNumber evidence="8">1.8.1.9</ecNumber>
    </recommendedName>
</protein>
<evidence type="ECO:0000256" key="10">
    <source>
        <dbReference type="SAM" id="MobiDB-lite"/>
    </source>
</evidence>
<gene>
    <name evidence="12" type="primary">TRR1</name>
    <name evidence="12" type="ORF">OC842_000216</name>
</gene>
<dbReference type="InterPro" id="IPR005982">
    <property type="entry name" value="Thioredox_Rdtase"/>
</dbReference>
<evidence type="ECO:0000313" key="13">
    <source>
        <dbReference type="Proteomes" id="UP001176521"/>
    </source>
</evidence>
<evidence type="ECO:0000256" key="3">
    <source>
        <dbReference type="ARBA" id="ARBA00022827"/>
    </source>
</evidence>
<dbReference type="InterPro" id="IPR050097">
    <property type="entry name" value="Ferredoxin-NADP_redctase_2"/>
</dbReference>
<dbReference type="GO" id="GO:0004791">
    <property type="term" value="F:thioredoxin-disulfide reductase (NADPH) activity"/>
    <property type="evidence" value="ECO:0007669"/>
    <property type="project" value="UniProtKB-UniRule"/>
</dbReference>
<keyword evidence="5 8" id="KW-0560">Oxidoreductase</keyword>
<keyword evidence="4 9" id="KW-0521">NADP</keyword>
<evidence type="ECO:0000256" key="9">
    <source>
        <dbReference type="RuleBase" id="RU003881"/>
    </source>
</evidence>
<keyword evidence="6" id="KW-1015">Disulfide bond</keyword>
<comment type="subunit">
    <text evidence="8">Homodimer.</text>
</comment>
<evidence type="ECO:0000256" key="2">
    <source>
        <dbReference type="ARBA" id="ARBA00022630"/>
    </source>
</evidence>
<dbReference type="EMBL" id="JAPDMQ010000005">
    <property type="protein sequence ID" value="KAK0541010.1"/>
    <property type="molecule type" value="Genomic_DNA"/>
</dbReference>
<feature type="domain" description="FAD/NAD(P)-binding" evidence="11">
    <location>
        <begin position="14"/>
        <end position="313"/>
    </location>
</feature>
<organism evidence="12 13">
    <name type="scientific">Tilletia horrida</name>
    <dbReference type="NCBI Taxonomy" id="155126"/>
    <lineage>
        <taxon>Eukaryota</taxon>
        <taxon>Fungi</taxon>
        <taxon>Dikarya</taxon>
        <taxon>Basidiomycota</taxon>
        <taxon>Ustilaginomycotina</taxon>
        <taxon>Exobasidiomycetes</taxon>
        <taxon>Tilletiales</taxon>
        <taxon>Tilletiaceae</taxon>
        <taxon>Tilletia</taxon>
    </lineage>
</organism>
<keyword evidence="2 8" id="KW-0285">Flavoprotein</keyword>
<comment type="catalytic activity">
    <reaction evidence="8">
        <text>[thioredoxin]-dithiol + NADP(+) = [thioredoxin]-disulfide + NADPH + H(+)</text>
        <dbReference type="Rhea" id="RHEA:20345"/>
        <dbReference type="Rhea" id="RHEA-COMP:10698"/>
        <dbReference type="Rhea" id="RHEA-COMP:10700"/>
        <dbReference type="ChEBI" id="CHEBI:15378"/>
        <dbReference type="ChEBI" id="CHEBI:29950"/>
        <dbReference type="ChEBI" id="CHEBI:50058"/>
        <dbReference type="ChEBI" id="CHEBI:57783"/>
        <dbReference type="ChEBI" id="CHEBI:58349"/>
        <dbReference type="EC" id="1.8.1.9"/>
    </reaction>
</comment>
<dbReference type="AlphaFoldDB" id="A0AAN6GKA4"/>
<accession>A0AAN6GKA4</accession>
<evidence type="ECO:0000256" key="5">
    <source>
        <dbReference type="ARBA" id="ARBA00023002"/>
    </source>
</evidence>
<dbReference type="EC" id="1.8.1.9" evidence="8"/>
<dbReference type="PROSITE" id="PS00573">
    <property type="entry name" value="PYRIDINE_REDOX_2"/>
    <property type="match status" value="1"/>
</dbReference>
<dbReference type="InterPro" id="IPR008255">
    <property type="entry name" value="Pyr_nucl-diS_OxRdtase_2_AS"/>
</dbReference>
<dbReference type="SUPFAM" id="SSF51905">
    <property type="entry name" value="FAD/NAD(P)-binding domain"/>
    <property type="match status" value="1"/>
</dbReference>
<comment type="caution">
    <text evidence="12">The sequence shown here is derived from an EMBL/GenBank/DDBJ whole genome shotgun (WGS) entry which is preliminary data.</text>
</comment>
<feature type="region of interest" description="Disordered" evidence="10">
    <location>
        <begin position="330"/>
        <end position="351"/>
    </location>
</feature>
<dbReference type="NCBIfam" id="TIGR01292">
    <property type="entry name" value="TRX_reduct"/>
    <property type="match status" value="1"/>
</dbReference>
<dbReference type="GO" id="GO:0005737">
    <property type="term" value="C:cytoplasm"/>
    <property type="evidence" value="ECO:0007669"/>
    <property type="project" value="InterPro"/>
</dbReference>
<dbReference type="InterPro" id="IPR036188">
    <property type="entry name" value="FAD/NAD-bd_sf"/>
</dbReference>
<dbReference type="PRINTS" id="PR00368">
    <property type="entry name" value="FADPNR"/>
</dbReference>
<evidence type="ECO:0000256" key="6">
    <source>
        <dbReference type="ARBA" id="ARBA00023157"/>
    </source>
</evidence>
<feature type="compositionally biased region" description="Polar residues" evidence="10">
    <location>
        <begin position="340"/>
        <end position="351"/>
    </location>
</feature>
<comment type="similarity">
    <text evidence="1 8">Belongs to the class-II pyridine nucleotide-disulfide oxidoreductase family.</text>
</comment>
<keyword evidence="3 8" id="KW-0274">FAD</keyword>
<evidence type="ECO:0000256" key="8">
    <source>
        <dbReference type="RuleBase" id="RU003880"/>
    </source>
</evidence>
<name>A0AAN6GKA4_9BASI</name>
<dbReference type="Proteomes" id="UP001176521">
    <property type="component" value="Unassembled WGS sequence"/>
</dbReference>
<dbReference type="InterPro" id="IPR023753">
    <property type="entry name" value="FAD/NAD-binding_dom"/>
</dbReference>
<proteinExistence type="inferred from homology"/>
<evidence type="ECO:0000256" key="1">
    <source>
        <dbReference type="ARBA" id="ARBA00009333"/>
    </source>
</evidence>
<dbReference type="Gene3D" id="3.50.50.60">
    <property type="entry name" value="FAD/NAD(P)-binding domain"/>
    <property type="match status" value="2"/>
</dbReference>
<evidence type="ECO:0000259" key="11">
    <source>
        <dbReference type="Pfam" id="PF07992"/>
    </source>
</evidence>
<sequence length="351" mass="37688">MAPVPQVNGNQKRYKVVIIGSGPAGHTAAIYLARANLNPILFEGFLANGIAAGGQLTTTTDVENFPGFPDGIRGVEIMDKFRAQSERFGTTIVTETVSKVDLSQRPFKFWREGSEDSEPELADSIIIATGASARRMNLPGEDTYWQSGISACAVCDGAVPIFRNKPLVVVGGGDSAAEEATYLTKYASHVYVLVRRDELRASKIMARRLLNHPKVTVLFNTVAVEAKGDGDLLNAVRVRDTKTNEERDLTANGLFYAIGHDPATALVKEQLKLDADGYIVTVPGTSQTSVKGVFAAGDVQDKVYRQAITSAGTGCIAALEAERFLAEEEELEGDQIDAATGSSHYTGTDKQ</sequence>
<dbReference type="PRINTS" id="PR00469">
    <property type="entry name" value="PNDRDTASEII"/>
</dbReference>
<evidence type="ECO:0000256" key="4">
    <source>
        <dbReference type="ARBA" id="ARBA00022857"/>
    </source>
</evidence>
<reference evidence="12" key="1">
    <citation type="journal article" date="2023" name="PhytoFront">
        <title>Draft Genome Resources of Seven Strains of Tilletia horrida, Causal Agent of Kernel Smut of Rice.</title>
        <authorList>
            <person name="Khanal S."/>
            <person name="Antony Babu S."/>
            <person name="Zhou X.G."/>
        </authorList>
    </citation>
    <scope>NUCLEOTIDE SEQUENCE</scope>
    <source>
        <strain evidence="12">TX3</strain>
    </source>
</reference>
<keyword evidence="13" id="KW-1185">Reference proteome</keyword>
<dbReference type="GO" id="GO:0019430">
    <property type="term" value="P:removal of superoxide radicals"/>
    <property type="evidence" value="ECO:0007669"/>
    <property type="project" value="UniProtKB-UniRule"/>
</dbReference>
<evidence type="ECO:0000313" key="12">
    <source>
        <dbReference type="EMBL" id="KAK0541010.1"/>
    </source>
</evidence>
<dbReference type="Pfam" id="PF07992">
    <property type="entry name" value="Pyr_redox_2"/>
    <property type="match status" value="1"/>
</dbReference>
<comment type="cofactor">
    <cofactor evidence="9">
        <name>FAD</name>
        <dbReference type="ChEBI" id="CHEBI:57692"/>
    </cofactor>
    <text evidence="9">Binds 1 FAD per subunit.</text>
</comment>